<dbReference type="RefSeq" id="WP_146990118.1">
    <property type="nucleotide sequence ID" value="NZ_VITY01000011.1"/>
</dbReference>
<evidence type="ECO:0000259" key="2">
    <source>
        <dbReference type="PROSITE" id="PS50006"/>
    </source>
</evidence>
<dbReference type="SUPFAM" id="SSF49879">
    <property type="entry name" value="SMAD/FHA domain"/>
    <property type="match status" value="1"/>
</dbReference>
<feature type="region of interest" description="Disordered" evidence="1">
    <location>
        <begin position="216"/>
        <end position="240"/>
    </location>
</feature>
<feature type="domain" description="FHA" evidence="2">
    <location>
        <begin position="28"/>
        <end position="78"/>
    </location>
</feature>
<dbReference type="InterPro" id="IPR000253">
    <property type="entry name" value="FHA_dom"/>
</dbReference>
<comment type="caution">
    <text evidence="3">The sequence shown here is derived from an EMBL/GenBank/DDBJ whole genome shotgun (WGS) entry which is preliminary data.</text>
</comment>
<dbReference type="Gene3D" id="2.60.200.20">
    <property type="match status" value="1"/>
</dbReference>
<keyword evidence="4" id="KW-1185">Reference proteome</keyword>
<feature type="region of interest" description="Disordered" evidence="1">
    <location>
        <begin position="144"/>
        <end position="175"/>
    </location>
</feature>
<evidence type="ECO:0000313" key="4">
    <source>
        <dbReference type="Proteomes" id="UP000321304"/>
    </source>
</evidence>
<proteinExistence type="predicted"/>
<evidence type="ECO:0000256" key="1">
    <source>
        <dbReference type="SAM" id="MobiDB-lite"/>
    </source>
</evidence>
<dbReference type="EMBL" id="VITY01000011">
    <property type="protein sequence ID" value="TWB93055.1"/>
    <property type="molecule type" value="Genomic_DNA"/>
</dbReference>
<dbReference type="AlphaFoldDB" id="A0A560LCH9"/>
<reference evidence="3 4" key="1">
    <citation type="submission" date="2019-06" db="EMBL/GenBank/DDBJ databases">
        <title>Genomic Encyclopedia of Type Strains, Phase IV (KMG-V): Genome sequencing to study the core and pangenomes of soil and plant-associated prokaryotes.</title>
        <authorList>
            <person name="Whitman W."/>
        </authorList>
    </citation>
    <scope>NUCLEOTIDE SEQUENCE [LARGE SCALE GENOMIC DNA]</scope>
    <source>
        <strain evidence="3 4">BR 10355</strain>
    </source>
</reference>
<sequence>MHLILRVVGENAGPLGRNARQVFGPEGGSLGRGLGCTWQLPDPTNTLSASHALIAFNGVGFTITDTSTNGVYINTVAAPLGRANAAPLADGDTLYMACYIISVVIENDPAEERQRLGLTGSNAVCLGGATRALRSPSLAEERLKAPRQHAGQLTIDKNLPRDPLLASGSSQPCSSSAAQVAPKAATSPQASASPSCLFGDVTFINKAGAVESNLPTHLLPRRSGGGITERPSSHVPLGKPEPPLVGQSHRLPSAVSAGHGAPSARLPAPLIPDDLDLMDLLPAEASRGVPSVPPQRVNLCFKATNEPFKLAHERLDAGLGNDLATLRAPNPLVPRPGKDELERLAGQSEPAVWRPVGTSELGCVAAVAARLLPAADELQGFWNALGFNSDLVPPAQRREFLAELGRALAEMANGLHSILTAWAKVKNECRIKSTRIRADNDNAFRFTKSDHDALRDTLAKDHGFLLLSRSVREGFDDIKAHEAAAIAAMRGTVSNLLTHMSPQRIESDGANSGRFGAGVNKAKLWDRFVELHAAMVSDIDRTARNYIAEEFARSYDSQVSTIDEDEGKTTDVGKETSSLVRR</sequence>
<dbReference type="Pfam" id="PF00498">
    <property type="entry name" value="FHA"/>
    <property type="match status" value="1"/>
</dbReference>
<protein>
    <submittedName>
        <fullName evidence="3">FHA domain protein</fullName>
    </submittedName>
</protein>
<dbReference type="PROSITE" id="PS50006">
    <property type="entry name" value="FHA_DOMAIN"/>
    <property type="match status" value="1"/>
</dbReference>
<accession>A0A560LCH9</accession>
<dbReference type="STRING" id="1755647.AS156_07010"/>
<dbReference type="CDD" id="cd00060">
    <property type="entry name" value="FHA"/>
    <property type="match status" value="1"/>
</dbReference>
<dbReference type="InterPro" id="IPR017735">
    <property type="entry name" value="T6SS_FHA"/>
</dbReference>
<dbReference type="InterPro" id="IPR046883">
    <property type="entry name" value="T6SS_FHA_C"/>
</dbReference>
<name>A0A560LCH9_9BRAD</name>
<dbReference type="OrthoDB" id="273564at2"/>
<dbReference type="Pfam" id="PF20232">
    <property type="entry name" value="T6SS_FHA_C"/>
    <property type="match status" value="1"/>
</dbReference>
<organism evidence="3 4">
    <name type="scientific">Bradyrhizobium macuxiense</name>
    <dbReference type="NCBI Taxonomy" id="1755647"/>
    <lineage>
        <taxon>Bacteria</taxon>
        <taxon>Pseudomonadati</taxon>
        <taxon>Pseudomonadota</taxon>
        <taxon>Alphaproteobacteria</taxon>
        <taxon>Hyphomicrobiales</taxon>
        <taxon>Nitrobacteraceae</taxon>
        <taxon>Bradyrhizobium</taxon>
    </lineage>
</organism>
<dbReference type="InterPro" id="IPR008984">
    <property type="entry name" value="SMAD_FHA_dom_sf"/>
</dbReference>
<feature type="region of interest" description="Disordered" evidence="1">
    <location>
        <begin position="558"/>
        <end position="582"/>
    </location>
</feature>
<feature type="compositionally biased region" description="Low complexity" evidence="1">
    <location>
        <begin position="166"/>
        <end position="175"/>
    </location>
</feature>
<dbReference type="Proteomes" id="UP000321304">
    <property type="component" value="Unassembled WGS sequence"/>
</dbReference>
<evidence type="ECO:0000313" key="3">
    <source>
        <dbReference type="EMBL" id="TWB93055.1"/>
    </source>
</evidence>
<gene>
    <name evidence="3" type="ORF">FBZ93_11194</name>
</gene>
<dbReference type="NCBIfam" id="TIGR03354">
    <property type="entry name" value="VI_FHA"/>
    <property type="match status" value="1"/>
</dbReference>